<feature type="transmembrane region" description="Helical" evidence="5">
    <location>
        <begin position="167"/>
        <end position="191"/>
    </location>
</feature>
<comment type="subcellular location">
    <subcellularLocation>
        <location evidence="1">Endomembrane system</location>
        <topology evidence="1">Multi-pass membrane protein</topology>
    </subcellularLocation>
</comment>
<dbReference type="InterPro" id="IPR036259">
    <property type="entry name" value="MFS_trans_sf"/>
</dbReference>
<dbReference type="Gene3D" id="1.20.1250.20">
    <property type="entry name" value="MFS general substrate transporter like domains"/>
    <property type="match status" value="2"/>
</dbReference>
<feature type="transmembrane region" description="Helical" evidence="5">
    <location>
        <begin position="83"/>
        <end position="100"/>
    </location>
</feature>
<evidence type="ECO:0000256" key="1">
    <source>
        <dbReference type="ARBA" id="ARBA00004127"/>
    </source>
</evidence>
<feature type="transmembrane region" description="Helical" evidence="5">
    <location>
        <begin position="294"/>
        <end position="314"/>
    </location>
</feature>
<feature type="domain" description="Major facilitator superfamily (MFS) profile" evidence="6">
    <location>
        <begin position="14"/>
        <end position="422"/>
    </location>
</feature>
<reference evidence="7 8" key="2">
    <citation type="journal article" date="2011" name="Mol. Biol. Evol.">
        <title>Unity in variety--the pan-genome of the Chlamydiae.</title>
        <authorList>
            <person name="Collingro A."/>
            <person name="Tischler P."/>
            <person name="Weinmaier T."/>
            <person name="Penz T."/>
            <person name="Heinz E."/>
            <person name="Brunham R.C."/>
            <person name="Read T.D."/>
            <person name="Bavoil P.M."/>
            <person name="Sachse K."/>
            <person name="Kahane S."/>
            <person name="Friedman M.G."/>
            <person name="Rattei T."/>
            <person name="Myers G.S."/>
            <person name="Horn M."/>
        </authorList>
    </citation>
    <scope>NUCLEOTIDE SEQUENCE [LARGE SCALE GENOMIC DNA]</scope>
    <source>
        <strain evidence="8">ATCC VR-1471 / Z</strain>
    </source>
</reference>
<dbReference type="OrthoDB" id="19773at2"/>
<feature type="transmembrane region" description="Helical" evidence="5">
    <location>
        <begin position="12"/>
        <end position="30"/>
    </location>
</feature>
<dbReference type="Proteomes" id="UP000000496">
    <property type="component" value="Chromosome gsn.131"/>
</dbReference>
<reference key="1">
    <citation type="journal article" date="2011" name="Mol. Biol. Evol.">
        <title>Unity in variety -- the pan-genome of the Chlamydiae.</title>
        <authorList>
            <person name="Collingro A."/>
            <person name="Tischler P."/>
            <person name="Weinmaier T."/>
            <person name="Penz T."/>
            <person name="Heinz E."/>
            <person name="Brunham R.C."/>
            <person name="Read T.D."/>
            <person name="Bavoil P.M."/>
            <person name="Sachse K."/>
            <person name="Kahane S."/>
            <person name="Friedman M.G."/>
            <person name="Rattei T."/>
            <person name="Myers G.S.A."/>
            <person name="Horn M."/>
        </authorList>
    </citation>
    <scope>NUCLEOTIDE SEQUENCE</scope>
    <source>
        <strain>Z</strain>
    </source>
</reference>
<protein>
    <submittedName>
        <fullName evidence="7">Major facilitator family transporter</fullName>
    </submittedName>
</protein>
<feature type="transmembrane region" description="Helical" evidence="5">
    <location>
        <begin position="320"/>
        <end position="342"/>
    </location>
</feature>
<dbReference type="GO" id="GO:0016020">
    <property type="term" value="C:membrane"/>
    <property type="evidence" value="ECO:0007669"/>
    <property type="project" value="InterPro"/>
</dbReference>
<gene>
    <name evidence="7" type="ordered locus">SNE_A13360</name>
</gene>
<evidence type="ECO:0000256" key="4">
    <source>
        <dbReference type="ARBA" id="ARBA00023136"/>
    </source>
</evidence>
<dbReference type="HOGENOM" id="CLU_001265_62_1_0"/>
<evidence type="ECO:0000256" key="3">
    <source>
        <dbReference type="ARBA" id="ARBA00022989"/>
    </source>
</evidence>
<feature type="transmembrane region" description="Helical" evidence="5">
    <location>
        <begin position="398"/>
        <end position="417"/>
    </location>
</feature>
<organism evidence="7 8">
    <name type="scientific">Simkania negevensis (strain ATCC VR-1471 / DSM 27360 / Z)</name>
    <dbReference type="NCBI Taxonomy" id="331113"/>
    <lineage>
        <taxon>Bacteria</taxon>
        <taxon>Pseudomonadati</taxon>
        <taxon>Chlamydiota</taxon>
        <taxon>Chlamydiia</taxon>
        <taxon>Parachlamydiales</taxon>
        <taxon>Simkaniaceae</taxon>
        <taxon>Simkania</taxon>
    </lineage>
</organism>
<feature type="transmembrane region" description="Helical" evidence="5">
    <location>
        <begin position="50"/>
        <end position="71"/>
    </location>
</feature>
<keyword evidence="2 5" id="KW-0812">Transmembrane</keyword>
<proteinExistence type="predicted"/>
<dbReference type="PANTHER" id="PTHR43826">
    <property type="entry name" value="GLUCOSE-6-PHOSPHATE EXCHANGER SLC37A4"/>
    <property type="match status" value="1"/>
</dbReference>
<evidence type="ECO:0000256" key="2">
    <source>
        <dbReference type="ARBA" id="ARBA00022692"/>
    </source>
</evidence>
<dbReference type="SUPFAM" id="SSF103473">
    <property type="entry name" value="MFS general substrate transporter"/>
    <property type="match status" value="1"/>
</dbReference>
<feature type="transmembrane region" description="Helical" evidence="5">
    <location>
        <begin position="354"/>
        <end position="378"/>
    </location>
</feature>
<evidence type="ECO:0000313" key="7">
    <source>
        <dbReference type="EMBL" id="CCB89213.1"/>
    </source>
</evidence>
<evidence type="ECO:0000256" key="5">
    <source>
        <dbReference type="SAM" id="Phobius"/>
    </source>
</evidence>
<feature type="transmembrane region" description="Helical" evidence="5">
    <location>
        <begin position="263"/>
        <end position="287"/>
    </location>
</feature>
<dbReference type="GO" id="GO:0035435">
    <property type="term" value="P:phosphate ion transmembrane transport"/>
    <property type="evidence" value="ECO:0007669"/>
    <property type="project" value="TreeGrafter"/>
</dbReference>
<dbReference type="EMBL" id="FR872582">
    <property type="protein sequence ID" value="CCB89213.1"/>
    <property type="molecule type" value="Genomic_DNA"/>
</dbReference>
<evidence type="ECO:0000259" key="6">
    <source>
        <dbReference type="PROSITE" id="PS50850"/>
    </source>
</evidence>
<name>F8L8S0_SIMNZ</name>
<accession>F8L8S0</accession>
<feature type="transmembrane region" description="Helical" evidence="5">
    <location>
        <begin position="232"/>
        <end position="251"/>
    </location>
</feature>
<dbReference type="Pfam" id="PF07690">
    <property type="entry name" value="MFS_1"/>
    <property type="match status" value="1"/>
</dbReference>
<keyword evidence="4 5" id="KW-0472">Membrane</keyword>
<feature type="transmembrane region" description="Helical" evidence="5">
    <location>
        <begin position="112"/>
        <end position="130"/>
    </location>
</feature>
<sequence length="426" mass="47302">MKWLDRFHQSKLRPWFVWGLAAILGLYTFILQGSPSVMIPQLMKTYGIDVVKIGVLTSSFFYTYIVMQIPAGMLVDLWGPRRVLKLGFLFCSIVVGWFAFSQNYWEGQTARMLMGFFTAPAIVSAFCLGFRWFKPAFFTLIVALTEFTALAGGVVGEGGMAFSVVQIGWRQTMTLVAVVGLVLTFLSLFIIHDHPDHDQPLHNGKSFKDTLKETGKNLAAVLSVRQIWMNGIYGGLIFGLFQGFAALWGVPYFATRYNVTVDIAAYVASMFFVGACFGTLALGWISVRYPRRKPIMFTGSLVSLAALLTALYVPGITLPAMFIVILVLGFFSSSYALCFALAGNYVTKKRKGVAMGFTNMLCIIFGAPVLQPLIGYLLKIQGNVVAGSRVYTIDDYQYALIPLPICLVLAFLLAFFVREKEPEEED</sequence>
<dbReference type="InterPro" id="IPR011701">
    <property type="entry name" value="MFS"/>
</dbReference>
<dbReference type="STRING" id="331113.SNE_A13360"/>
<dbReference type="PANTHER" id="PTHR43826:SF3">
    <property type="entry name" value="GLUCOSE-6-PHOSPHATE EXCHANGER SLC37A4"/>
    <property type="match status" value="1"/>
</dbReference>
<evidence type="ECO:0000313" key="8">
    <source>
        <dbReference type="Proteomes" id="UP000000496"/>
    </source>
</evidence>
<dbReference type="CDD" id="cd06174">
    <property type="entry name" value="MFS"/>
    <property type="match status" value="1"/>
</dbReference>
<feature type="transmembrane region" description="Helical" evidence="5">
    <location>
        <begin position="137"/>
        <end position="155"/>
    </location>
</feature>
<dbReference type="InterPro" id="IPR051337">
    <property type="entry name" value="OPA_Antiporter"/>
</dbReference>
<dbReference type="Pfam" id="PF00083">
    <property type="entry name" value="Sugar_tr"/>
    <property type="match status" value="1"/>
</dbReference>
<dbReference type="AlphaFoldDB" id="F8L8S0"/>
<keyword evidence="8" id="KW-1185">Reference proteome</keyword>
<dbReference type="InterPro" id="IPR020846">
    <property type="entry name" value="MFS_dom"/>
</dbReference>
<dbReference type="KEGG" id="sng:SNE_A13360"/>
<dbReference type="PROSITE" id="PS50850">
    <property type="entry name" value="MFS"/>
    <property type="match status" value="1"/>
</dbReference>
<dbReference type="RefSeq" id="WP_013943680.1">
    <property type="nucleotide sequence ID" value="NC_015713.1"/>
</dbReference>
<dbReference type="GO" id="GO:0012505">
    <property type="term" value="C:endomembrane system"/>
    <property type="evidence" value="ECO:0007669"/>
    <property type="project" value="UniProtKB-SubCell"/>
</dbReference>
<dbReference type="GO" id="GO:0061513">
    <property type="term" value="F:glucose 6-phosphate:phosphate antiporter activity"/>
    <property type="evidence" value="ECO:0007669"/>
    <property type="project" value="TreeGrafter"/>
</dbReference>
<dbReference type="InterPro" id="IPR005828">
    <property type="entry name" value="MFS_sugar_transport-like"/>
</dbReference>
<keyword evidence="3 5" id="KW-1133">Transmembrane helix</keyword>
<dbReference type="eggNOG" id="COG2271">
    <property type="taxonomic scope" value="Bacteria"/>
</dbReference>